<gene>
    <name evidence="1" type="ORF">BGT96224_Ac30393</name>
    <name evidence="2" type="ORF">BGT96224V2_LOCUS3682</name>
</gene>
<reference evidence="2" key="3">
    <citation type="submission" date="2018-07" db="EMBL/GenBank/DDBJ databases">
        <authorList>
            <person name="Quirk P.G."/>
            <person name="Krulwich T.A."/>
        </authorList>
    </citation>
    <scope>NUCLEOTIDE SEQUENCE</scope>
    <source>
        <strain evidence="2">96224</strain>
    </source>
</reference>
<dbReference type="EMBL" id="KE375056">
    <property type="protein sequence ID" value="EPQ64560.1"/>
    <property type="molecule type" value="Genomic_DNA"/>
</dbReference>
<feature type="non-terminal residue" evidence="2">
    <location>
        <position position="271"/>
    </location>
</feature>
<accession>A0A061HM77</accession>
<protein>
    <submittedName>
        <fullName evidence="2">BgtAc-30393</fullName>
    </submittedName>
</protein>
<reference evidence="3" key="1">
    <citation type="journal article" date="2013" name="Nat. Genet.">
        <title>The wheat powdery mildew genome shows the unique evolution of an obligate biotroph.</title>
        <authorList>
            <person name="Wicker T."/>
            <person name="Oberhaensli S."/>
            <person name="Parlange F."/>
            <person name="Buchmann J.P."/>
            <person name="Shatalina M."/>
            <person name="Roffler S."/>
            <person name="Ben-David R."/>
            <person name="Dolezel J."/>
            <person name="Simkova H."/>
            <person name="Schulze-Lefert P."/>
            <person name="Spanu P.D."/>
            <person name="Bruggmann R."/>
            <person name="Amselem J."/>
            <person name="Quesneville H."/>
            <person name="Ver Loren van Themaat E."/>
            <person name="Paape T."/>
            <person name="Shimizu K.K."/>
            <person name="Keller B."/>
        </authorList>
    </citation>
    <scope>NUCLEOTIDE SEQUENCE [LARGE SCALE GENOMIC DNA]</scope>
    <source>
        <strain evidence="3">96224</strain>
    </source>
</reference>
<dbReference type="EMBL" id="UIGY01000083">
    <property type="protein sequence ID" value="SUZ10507.1"/>
    <property type="molecule type" value="Genomic_DNA"/>
</dbReference>
<sequence length="271" mass="31017">MTESNVKDHGTYTKLYCSFEYTDSELMRILYNEKINSPPPYNEKFDPESSLEKSCHQSLSTNRKRIMGSNTPRMSEILGKNGCTVSVLASLSLKKKIETIDENWVNPDTTVDIIPKMIVDREIKLEDVVLGGNFFNEAKTIHRRYALAWCEGYLRLFERERLSTVWVSTTTGLSNMLNGAPMNQFLFFHNPQIKAAQSKLEKYNARPLLAKASRKIHKLKHPLNKDAAHRDYSNLNGVVLDRLPLSSATGLIHLWPAPEDVQINWAEFKVE</sequence>
<dbReference type="Proteomes" id="UP000053110">
    <property type="component" value="Unassembled WGS sequence"/>
</dbReference>
<reference evidence="1" key="2">
    <citation type="submission" date="2013-01" db="EMBL/GenBank/DDBJ databases">
        <title>The wheat powdery mildew genome reveals unique evolution of an obligate biotroph.</title>
        <authorList>
            <person name="Oberhaensli S."/>
            <person name="Wicker T."/>
            <person name="Keller B."/>
        </authorList>
    </citation>
    <scope>NUCLEOTIDE SEQUENCE</scope>
    <source>
        <strain evidence="1">96224</strain>
    </source>
</reference>
<name>A0A061HM77_BLUGR</name>
<evidence type="ECO:0000313" key="1">
    <source>
        <dbReference type="EMBL" id="EPQ64560.1"/>
    </source>
</evidence>
<organism evidence="2">
    <name type="scientific">Blumeria graminis f. sp. tritici 96224</name>
    <dbReference type="NCBI Taxonomy" id="1268274"/>
    <lineage>
        <taxon>Eukaryota</taxon>
        <taxon>Fungi</taxon>
        <taxon>Dikarya</taxon>
        <taxon>Ascomycota</taxon>
        <taxon>Pezizomycotina</taxon>
        <taxon>Leotiomycetes</taxon>
        <taxon>Erysiphales</taxon>
        <taxon>Erysiphaceae</taxon>
        <taxon>Blumeria</taxon>
    </lineage>
</organism>
<evidence type="ECO:0000313" key="2">
    <source>
        <dbReference type="EMBL" id="SUZ10507.1"/>
    </source>
</evidence>
<dbReference type="HOGENOM" id="CLU_1026689_0_0_1"/>
<evidence type="ECO:0000313" key="3">
    <source>
        <dbReference type="Proteomes" id="UP000053110"/>
    </source>
</evidence>
<proteinExistence type="predicted"/>
<dbReference type="AlphaFoldDB" id="A0A061HM77"/>